<dbReference type="Proteomes" id="UP000322767">
    <property type="component" value="Segment"/>
</dbReference>
<name>A0A4P8PS80_9VIRU</name>
<proteinExistence type="predicted"/>
<organism evidence="1">
    <name type="scientific">Blackfly microvirus SF02</name>
    <dbReference type="NCBI Taxonomy" id="2576452"/>
    <lineage>
        <taxon>Viruses</taxon>
        <taxon>Monodnaviria</taxon>
        <taxon>Sangervirae</taxon>
        <taxon>Phixviricota</taxon>
        <taxon>Malgrandaviricetes</taxon>
        <taxon>Petitvirales</taxon>
        <taxon>Microviridae</taxon>
        <taxon>Microvirus</taxon>
    </lineage>
</organism>
<evidence type="ECO:0000313" key="1">
    <source>
        <dbReference type="EMBL" id="QCQ84795.1"/>
    </source>
</evidence>
<dbReference type="InterPro" id="IPR046781">
    <property type="entry name" value="Phage_ORF5"/>
</dbReference>
<dbReference type="Pfam" id="PF20577">
    <property type="entry name" value="Phage_ORF5"/>
    <property type="match status" value="1"/>
</dbReference>
<accession>A0A4P8PS80</accession>
<sequence length="84" mass="9497">MKLKIFAVYDNGVNAYLRPFYGRSKGEAVRMFIEAANDKENNFHKFAADYILMELGEFDDVSGIFSGVEPRRVMGALEALSPQE</sequence>
<dbReference type="EMBL" id="MK249168">
    <property type="protein sequence ID" value="QCQ84795.1"/>
    <property type="molecule type" value="Genomic_DNA"/>
</dbReference>
<reference evidence="1" key="1">
    <citation type="submission" date="2018-12" db="EMBL/GenBank/DDBJ databases">
        <title>Singled stranded DNA viruses identified in blackflies (Austrosimulium ungulatum) sampled in New Zealand.</title>
        <authorList>
            <person name="Kraberger S."/>
            <person name="Fontenele R.S."/>
            <person name="Schmidlin K."/>
            <person name="Walters M."/>
            <person name="Varsani A."/>
        </authorList>
    </citation>
    <scope>NUCLEOTIDE SEQUENCE [LARGE SCALE GENOMIC DNA]</scope>
    <source>
        <strain evidence="1">084</strain>
    </source>
</reference>
<protein>
    <submittedName>
        <fullName evidence="1">Nonstructural protein</fullName>
    </submittedName>
</protein>